<feature type="active site" evidence="8">
    <location>
        <position position="288"/>
    </location>
</feature>
<dbReference type="SUPFAM" id="SSF53187">
    <property type="entry name" value="Zn-dependent exopeptidases"/>
    <property type="match status" value="1"/>
</dbReference>
<feature type="binding site" evidence="8">
    <location>
        <position position="281"/>
    </location>
    <ligand>
        <name>Mn(2+)</name>
        <dbReference type="ChEBI" id="CHEBI:29035"/>
        <label>2</label>
    </ligand>
</feature>
<dbReference type="CDD" id="cd00433">
    <property type="entry name" value="Peptidase_M17"/>
    <property type="match status" value="1"/>
</dbReference>
<dbReference type="EC" id="3.4.11.1" evidence="8"/>
<feature type="binding site" evidence="8">
    <location>
        <position position="360"/>
    </location>
    <ligand>
        <name>Mn(2+)</name>
        <dbReference type="ChEBI" id="CHEBI:29035"/>
        <label>1</label>
    </ligand>
</feature>
<reference evidence="10 11" key="1">
    <citation type="journal article" date="2018" name="J. Microbiol.">
        <title>Salicibibacter kimchii gen. nov., sp. nov., a moderately halophilic and alkalitolerant bacterium in the family Bacillaceae, isolated from kimchi.</title>
        <authorList>
            <person name="Jang J.Y."/>
            <person name="Oh Y.J."/>
            <person name="Lim S.K."/>
            <person name="Park H.K."/>
            <person name="Lee C."/>
            <person name="Kim J.Y."/>
            <person name="Lee M.A."/>
            <person name="Choi H.J."/>
        </authorList>
    </citation>
    <scope>NUCLEOTIDE SEQUENCE [LARGE SCALE GENOMIC DNA]</scope>
    <source>
        <strain evidence="10 11">NKC1-1</strain>
    </source>
</reference>
<evidence type="ECO:0000256" key="5">
    <source>
        <dbReference type="ARBA" id="ARBA00022670"/>
    </source>
</evidence>
<keyword evidence="8" id="KW-0963">Cytoplasm</keyword>
<dbReference type="GO" id="GO:0006508">
    <property type="term" value="P:proteolysis"/>
    <property type="evidence" value="ECO:0007669"/>
    <property type="project" value="UniProtKB-KW"/>
</dbReference>
<dbReference type="InterPro" id="IPR011356">
    <property type="entry name" value="Leucine_aapep/pepB"/>
</dbReference>
<sequence length="509" mass="54786">MEKNGGGDMLAVEKKWSKKSRDQVLVVGVSEDDEGLPEELEKGSKSMLTALNRQWTDGTIATKKAKVTNMTVLDEGEPLQQLIFVGLGLRSSLTLAGLKEAFGTAVKAVHEHKAARVGVLLDTFRDKADSFGDEVVTQALSDAVLTAPYRFDIYKTKKEEQQNFTYTIYVQSGESEAVRAGIHQGRAFGQGVNLARTLVNLPANDLPPVALAEEAEAIANRHEKISAEILDINELRSLGMHALLAVNRGSEQPAQMIILRYQGEETWEHPLALVGKGITFDSGGYSIKPGHGMKTMKSDMGGAGAVLGAFEAIGHMQPRKNVMAIIPATENLINGSAMKPGDVLQTFDGQTIEVNNTDAEGRLILADGVAYARHLGADKIVDISTLTGACVVALGDVMTGALSNDDALYEVFEKSAEEIGEAVWRFPTHPRYEEMVRSSDVADLNNSPGREAGTITAGLFIGAFIHETPWIHLDVAGTAYVERETPLGPKGGTGVMVRTLATLARQSNF</sequence>
<dbReference type="InterPro" id="IPR000819">
    <property type="entry name" value="Peptidase_M17_C"/>
</dbReference>
<organism evidence="10 11">
    <name type="scientific">Salicibibacter kimchii</name>
    <dbReference type="NCBI Taxonomy" id="2099786"/>
    <lineage>
        <taxon>Bacteria</taxon>
        <taxon>Bacillati</taxon>
        <taxon>Bacillota</taxon>
        <taxon>Bacilli</taxon>
        <taxon>Bacillales</taxon>
        <taxon>Bacillaceae</taxon>
        <taxon>Salicibibacter</taxon>
    </lineage>
</organism>
<dbReference type="KEGG" id="rue:DT065_08925"/>
<feature type="binding site" evidence="8">
    <location>
        <position position="299"/>
    </location>
    <ligand>
        <name>Mn(2+)</name>
        <dbReference type="ChEBI" id="CHEBI:29035"/>
        <label>2</label>
    </ligand>
</feature>
<comment type="cofactor">
    <cofactor evidence="8">
        <name>Mn(2+)</name>
        <dbReference type="ChEBI" id="CHEBI:29035"/>
    </cofactor>
    <text evidence="8">Binds 2 manganese ions per subunit.</text>
</comment>
<keyword evidence="5 8" id="KW-0645">Protease</keyword>
<dbReference type="GO" id="GO:0030145">
    <property type="term" value="F:manganese ion binding"/>
    <property type="evidence" value="ECO:0007669"/>
    <property type="project" value="UniProtKB-UniRule"/>
</dbReference>
<feature type="binding site" evidence="8">
    <location>
        <position position="281"/>
    </location>
    <ligand>
        <name>Mn(2+)</name>
        <dbReference type="ChEBI" id="CHEBI:29035"/>
        <label>1</label>
    </ligand>
</feature>
<dbReference type="Pfam" id="PF02789">
    <property type="entry name" value="Peptidase_M17_N"/>
    <property type="match status" value="1"/>
</dbReference>
<feature type="binding site" evidence="8">
    <location>
        <position position="360"/>
    </location>
    <ligand>
        <name>Mn(2+)</name>
        <dbReference type="ChEBI" id="CHEBI:29035"/>
        <label>2</label>
    </ligand>
</feature>
<dbReference type="PROSITE" id="PS00631">
    <property type="entry name" value="CYTOSOL_AP"/>
    <property type="match status" value="1"/>
</dbReference>
<dbReference type="GO" id="GO:0005737">
    <property type="term" value="C:cytoplasm"/>
    <property type="evidence" value="ECO:0007669"/>
    <property type="project" value="UniProtKB-SubCell"/>
</dbReference>
<feature type="domain" description="Cytosol aminopeptidase" evidence="9">
    <location>
        <begin position="356"/>
        <end position="363"/>
    </location>
</feature>
<evidence type="ECO:0000256" key="6">
    <source>
        <dbReference type="ARBA" id="ARBA00022801"/>
    </source>
</evidence>
<dbReference type="Proteomes" id="UP000252100">
    <property type="component" value="Chromosome"/>
</dbReference>
<feature type="active site" evidence="8">
    <location>
        <position position="362"/>
    </location>
</feature>
<dbReference type="PRINTS" id="PR00481">
    <property type="entry name" value="LAMNOPPTDASE"/>
</dbReference>
<evidence type="ECO:0000313" key="11">
    <source>
        <dbReference type="Proteomes" id="UP000252100"/>
    </source>
</evidence>
<dbReference type="HAMAP" id="MF_00181">
    <property type="entry name" value="Cytosol_peptidase_M17"/>
    <property type="match status" value="1"/>
</dbReference>
<name>A0A345BYV2_9BACI</name>
<keyword evidence="6 8" id="KW-0378">Hydrolase</keyword>
<dbReference type="InterPro" id="IPR023042">
    <property type="entry name" value="Peptidase_M17_leu_NH2_pept"/>
</dbReference>
<accession>A0A345BYV2</accession>
<dbReference type="Pfam" id="PF00883">
    <property type="entry name" value="Peptidase_M17"/>
    <property type="match status" value="1"/>
</dbReference>
<evidence type="ECO:0000256" key="2">
    <source>
        <dbReference type="ARBA" id="ARBA00000967"/>
    </source>
</evidence>
<dbReference type="Gene3D" id="3.40.630.10">
    <property type="entry name" value="Zn peptidases"/>
    <property type="match status" value="1"/>
</dbReference>
<dbReference type="PANTHER" id="PTHR11963:SF23">
    <property type="entry name" value="CYTOSOL AMINOPEPTIDASE"/>
    <property type="match status" value="1"/>
</dbReference>
<evidence type="ECO:0000256" key="3">
    <source>
        <dbReference type="ARBA" id="ARBA00009528"/>
    </source>
</evidence>
<keyword evidence="4 8" id="KW-0031">Aminopeptidase</keyword>
<evidence type="ECO:0000313" key="10">
    <source>
        <dbReference type="EMBL" id="AXF56133.1"/>
    </source>
</evidence>
<dbReference type="EMBL" id="CP031092">
    <property type="protein sequence ID" value="AXF56133.1"/>
    <property type="molecule type" value="Genomic_DNA"/>
</dbReference>
<dbReference type="AlphaFoldDB" id="A0A345BYV2"/>
<dbReference type="NCBIfam" id="NF002074">
    <property type="entry name" value="PRK00913.1-4"/>
    <property type="match status" value="1"/>
</dbReference>
<comment type="subcellular location">
    <subcellularLocation>
        <location evidence="8">Cytoplasm</location>
    </subcellularLocation>
</comment>
<dbReference type="SUPFAM" id="SSF52949">
    <property type="entry name" value="Macro domain-like"/>
    <property type="match status" value="1"/>
</dbReference>
<dbReference type="NCBIfam" id="NF002073">
    <property type="entry name" value="PRK00913.1-2"/>
    <property type="match status" value="1"/>
</dbReference>
<comment type="catalytic activity">
    <reaction evidence="2 8">
        <text>Release of an N-terminal amino acid, preferentially leucine, but not glutamic or aspartic acids.</text>
        <dbReference type="EC" id="3.4.11.10"/>
    </reaction>
</comment>
<evidence type="ECO:0000256" key="4">
    <source>
        <dbReference type="ARBA" id="ARBA00022438"/>
    </source>
</evidence>
<comment type="similarity">
    <text evidence="3 8">Belongs to the peptidase M17 family.</text>
</comment>
<evidence type="ECO:0000256" key="1">
    <source>
        <dbReference type="ARBA" id="ARBA00000135"/>
    </source>
</evidence>
<protein>
    <recommendedName>
        <fullName evidence="8">Probable cytosol aminopeptidase</fullName>
        <ecNumber evidence="8">3.4.11.1</ecNumber>
    </recommendedName>
    <alternativeName>
        <fullName evidence="8">Leucine aminopeptidase</fullName>
        <shortName evidence="8">LAP</shortName>
        <ecNumber evidence="8">3.4.11.10</ecNumber>
    </alternativeName>
    <alternativeName>
        <fullName evidence="8">Leucyl aminopeptidase</fullName>
    </alternativeName>
</protein>
<feature type="binding site" evidence="8">
    <location>
        <position position="358"/>
    </location>
    <ligand>
        <name>Mn(2+)</name>
        <dbReference type="ChEBI" id="CHEBI:29035"/>
        <label>1</label>
    </ligand>
</feature>
<dbReference type="InterPro" id="IPR043472">
    <property type="entry name" value="Macro_dom-like"/>
</dbReference>
<dbReference type="PANTHER" id="PTHR11963">
    <property type="entry name" value="LEUCINE AMINOPEPTIDASE-RELATED"/>
    <property type="match status" value="1"/>
</dbReference>
<keyword evidence="11" id="KW-1185">Reference proteome</keyword>
<keyword evidence="8" id="KW-0464">Manganese</keyword>
<dbReference type="Gene3D" id="3.40.220.10">
    <property type="entry name" value="Leucine Aminopeptidase, subunit E, domain 1"/>
    <property type="match status" value="1"/>
</dbReference>
<comment type="catalytic activity">
    <reaction evidence="1 8">
        <text>Release of an N-terminal amino acid, Xaa-|-Yaa-, in which Xaa is preferably Leu, but may be other amino acids including Pro although not Arg or Lys, and Yaa may be Pro. Amino acid amides and methyl esters are also readily hydrolyzed, but rates on arylamides are exceedingly low.</text>
        <dbReference type="EC" id="3.4.11.1"/>
    </reaction>
</comment>
<evidence type="ECO:0000256" key="8">
    <source>
        <dbReference type="HAMAP-Rule" id="MF_00181"/>
    </source>
</evidence>
<proteinExistence type="inferred from homology"/>
<evidence type="ECO:0000256" key="7">
    <source>
        <dbReference type="ARBA" id="ARBA00049972"/>
    </source>
</evidence>
<gene>
    <name evidence="8" type="primary">pepA</name>
    <name evidence="10" type="ORF">DT065_08925</name>
</gene>
<dbReference type="InterPro" id="IPR008283">
    <property type="entry name" value="Peptidase_M17_N"/>
</dbReference>
<comment type="function">
    <text evidence="7 8">Presumably involved in the processing and regular turnover of intracellular proteins. Catalyzes the removal of unsubstituted N-terminal amino acids from various peptides.</text>
</comment>
<dbReference type="NCBIfam" id="NF002083">
    <property type="entry name" value="PRK00913.3-5"/>
    <property type="match status" value="1"/>
</dbReference>
<dbReference type="GO" id="GO:0070006">
    <property type="term" value="F:metalloaminopeptidase activity"/>
    <property type="evidence" value="ECO:0007669"/>
    <property type="project" value="InterPro"/>
</dbReference>
<evidence type="ECO:0000259" key="9">
    <source>
        <dbReference type="PROSITE" id="PS00631"/>
    </source>
</evidence>
<feature type="binding site" evidence="8">
    <location>
        <position position="276"/>
    </location>
    <ligand>
        <name>Mn(2+)</name>
        <dbReference type="ChEBI" id="CHEBI:29035"/>
        <label>2</label>
    </ligand>
</feature>
<keyword evidence="8" id="KW-0479">Metal-binding</keyword>
<dbReference type="EC" id="3.4.11.10" evidence="8"/>